<reference evidence="2 3" key="1">
    <citation type="submission" date="2019-03" db="EMBL/GenBank/DDBJ databases">
        <title>Genomics of glacier-inhabiting Cryobacterium strains.</title>
        <authorList>
            <person name="Liu Q."/>
            <person name="Xin Y.-H."/>
        </authorList>
    </citation>
    <scope>NUCLEOTIDE SEQUENCE [LARGE SCALE GENOMIC DNA]</scope>
    <source>
        <strain evidence="2 3">Hz16</strain>
    </source>
</reference>
<gene>
    <name evidence="2" type="ORF">E3T50_10510</name>
</gene>
<dbReference type="InterPro" id="IPR015942">
    <property type="entry name" value="Asp/Glu/hydantoin_racemase"/>
</dbReference>
<dbReference type="RefSeq" id="WP_134551776.1">
    <property type="nucleotide sequence ID" value="NZ_SOHL01000016.1"/>
</dbReference>
<dbReference type="GO" id="GO:0047661">
    <property type="term" value="F:amino-acid racemase activity"/>
    <property type="evidence" value="ECO:0007669"/>
    <property type="project" value="InterPro"/>
</dbReference>
<evidence type="ECO:0000313" key="3">
    <source>
        <dbReference type="Proteomes" id="UP000297983"/>
    </source>
</evidence>
<dbReference type="EMBL" id="SOHL01000016">
    <property type="protein sequence ID" value="TFD70290.1"/>
    <property type="molecule type" value="Genomic_DNA"/>
</dbReference>
<dbReference type="Proteomes" id="UP000297983">
    <property type="component" value="Unassembled WGS sequence"/>
</dbReference>
<comment type="similarity">
    <text evidence="1">Belongs to the HyuE racemase family.</text>
</comment>
<dbReference type="Pfam" id="PF01177">
    <property type="entry name" value="Asp_Glu_race"/>
    <property type="match status" value="1"/>
</dbReference>
<accession>A0A4R9AWA1</accession>
<proteinExistence type="inferred from homology"/>
<comment type="caution">
    <text evidence="2">The sequence shown here is derived from an EMBL/GenBank/DDBJ whole genome shotgun (WGS) entry which is preliminary data.</text>
</comment>
<evidence type="ECO:0000256" key="1">
    <source>
        <dbReference type="ARBA" id="ARBA00038414"/>
    </source>
</evidence>
<evidence type="ECO:0000313" key="2">
    <source>
        <dbReference type="EMBL" id="TFD70290.1"/>
    </source>
</evidence>
<keyword evidence="3" id="KW-1185">Reference proteome</keyword>
<name>A0A4R9AWA1_9MICO</name>
<dbReference type="InterPro" id="IPR053714">
    <property type="entry name" value="Iso_Racemase_Enz_sf"/>
</dbReference>
<dbReference type="AlphaFoldDB" id="A0A4R9AWA1"/>
<sequence>MTKKIAILHTSFVFVSIEPVINNLIAELIPNAEVMHFVDSDVLATVVRERGISTNSALRMTYLAQAAEAAGADIIFSACSSLGPALDIAARSVHTPIVKIDEAMAMQAAREGTKIGVLATVPTTLEPTSDLISAKASEIGRTVIIEQRLCAGAFDVLMSGDREKHDEMVTAQAMDLAKGVDIIVLSQASMNRLAGSLNEQTKLPVLSSPRIGVDYLAQRVAALGE</sequence>
<organism evidence="2 3">
    <name type="scientific">Cryobacterium gelidum</name>
    <dbReference type="NCBI Taxonomy" id="1259164"/>
    <lineage>
        <taxon>Bacteria</taxon>
        <taxon>Bacillati</taxon>
        <taxon>Actinomycetota</taxon>
        <taxon>Actinomycetes</taxon>
        <taxon>Micrococcales</taxon>
        <taxon>Microbacteriaceae</taxon>
        <taxon>Cryobacterium</taxon>
    </lineage>
</organism>
<protein>
    <submittedName>
        <fullName evidence="2">Asp/Glu/hydantoin racemase</fullName>
    </submittedName>
</protein>
<dbReference type="Gene3D" id="3.40.50.12500">
    <property type="match status" value="1"/>
</dbReference>